<evidence type="ECO:0000256" key="2">
    <source>
        <dbReference type="ARBA" id="ARBA00022448"/>
    </source>
</evidence>
<keyword evidence="10" id="KW-1185">Reference proteome</keyword>
<evidence type="ECO:0000256" key="3">
    <source>
        <dbReference type="ARBA" id="ARBA00022475"/>
    </source>
</evidence>
<evidence type="ECO:0000256" key="1">
    <source>
        <dbReference type="ARBA" id="ARBA00004651"/>
    </source>
</evidence>
<dbReference type="EMBL" id="JAJNBZ010000008">
    <property type="protein sequence ID" value="MCE5170196.1"/>
    <property type="molecule type" value="Genomic_DNA"/>
</dbReference>
<sequence>MQNKFSFRKFMGNLPVRILLLLYSLAVLYPLFWTVTTSFKTTEEFYENPWSLPSSISFTNYVNAFEKASIGHYFMNSVFVTVISVTLCVFVSFMAAYAIARSKSRVMGWLRNAYMSALFIPSAFMIVPLFLLLGKIHLLDSLWGLIIVYASVNIPYTIFLLIGFMSSIPKEYEEAASIDGCSNTKILFQIIGPMAKSSLITVIIFNFMAAWNEYIMALSFITTETKRTLQLGLVYLMEIQRFSTDWGALFAGLVIVMVPTIVAYSLLQRQMTAGISMGGLKG</sequence>
<feature type="transmembrane region" description="Helical" evidence="7">
    <location>
        <begin position="186"/>
        <end position="211"/>
    </location>
</feature>
<feature type="domain" description="ABC transmembrane type-1" evidence="8">
    <location>
        <begin position="74"/>
        <end position="267"/>
    </location>
</feature>
<dbReference type="Proteomes" id="UP001199916">
    <property type="component" value="Unassembled WGS sequence"/>
</dbReference>
<keyword evidence="6 7" id="KW-0472">Membrane</keyword>
<dbReference type="CDD" id="cd06261">
    <property type="entry name" value="TM_PBP2"/>
    <property type="match status" value="1"/>
</dbReference>
<comment type="subcellular location">
    <subcellularLocation>
        <location evidence="1 7">Cell membrane</location>
        <topology evidence="1 7">Multi-pass membrane protein</topology>
    </subcellularLocation>
</comment>
<proteinExistence type="inferred from homology"/>
<feature type="transmembrane region" description="Helical" evidence="7">
    <location>
        <begin position="78"/>
        <end position="100"/>
    </location>
</feature>
<dbReference type="PANTHER" id="PTHR32243">
    <property type="entry name" value="MALTOSE TRANSPORT SYSTEM PERMEASE-RELATED"/>
    <property type="match status" value="1"/>
</dbReference>
<dbReference type="PROSITE" id="PS50928">
    <property type="entry name" value="ABC_TM1"/>
    <property type="match status" value="1"/>
</dbReference>
<keyword evidence="5 7" id="KW-1133">Transmembrane helix</keyword>
<comment type="similarity">
    <text evidence="7">Belongs to the binding-protein-dependent transport system permease family.</text>
</comment>
<evidence type="ECO:0000256" key="6">
    <source>
        <dbReference type="ARBA" id="ARBA00023136"/>
    </source>
</evidence>
<feature type="transmembrane region" description="Helical" evidence="7">
    <location>
        <begin position="112"/>
        <end position="136"/>
    </location>
</feature>
<gene>
    <name evidence="9" type="ORF">LQV63_12830</name>
</gene>
<accession>A0ABS8YIP3</accession>
<feature type="transmembrane region" description="Helical" evidence="7">
    <location>
        <begin position="12"/>
        <end position="32"/>
    </location>
</feature>
<evidence type="ECO:0000256" key="4">
    <source>
        <dbReference type="ARBA" id="ARBA00022692"/>
    </source>
</evidence>
<dbReference type="Gene3D" id="1.10.3720.10">
    <property type="entry name" value="MetI-like"/>
    <property type="match status" value="1"/>
</dbReference>
<evidence type="ECO:0000259" key="8">
    <source>
        <dbReference type="PROSITE" id="PS50928"/>
    </source>
</evidence>
<organism evidence="9 10">
    <name type="scientific">Paenibacillus profundus</name>
    <dbReference type="NCBI Taxonomy" id="1173085"/>
    <lineage>
        <taxon>Bacteria</taxon>
        <taxon>Bacillati</taxon>
        <taxon>Bacillota</taxon>
        <taxon>Bacilli</taxon>
        <taxon>Bacillales</taxon>
        <taxon>Paenibacillaceae</taxon>
        <taxon>Paenibacillus</taxon>
    </lineage>
</organism>
<reference evidence="9 10" key="1">
    <citation type="submission" date="2021-11" db="EMBL/GenBank/DDBJ databases">
        <title>Draft genome sequence of Paenibacillus profundus YoMME, a new Gram-positive bacteria with exoelectrogenic properties.</title>
        <authorList>
            <person name="Hubenova Y."/>
            <person name="Hubenova E."/>
            <person name="Manasiev Y."/>
            <person name="Peykov S."/>
            <person name="Mitov M."/>
        </authorList>
    </citation>
    <scope>NUCLEOTIDE SEQUENCE [LARGE SCALE GENOMIC DNA]</scope>
    <source>
        <strain evidence="9 10">YoMME</strain>
    </source>
</reference>
<dbReference type="InterPro" id="IPR035906">
    <property type="entry name" value="MetI-like_sf"/>
</dbReference>
<protein>
    <submittedName>
        <fullName evidence="9">Carbohydrate ABC transporter permease</fullName>
    </submittedName>
</protein>
<comment type="caution">
    <text evidence="9">The sequence shown here is derived from an EMBL/GenBank/DDBJ whole genome shotgun (WGS) entry which is preliminary data.</text>
</comment>
<feature type="transmembrane region" description="Helical" evidence="7">
    <location>
        <begin position="142"/>
        <end position="165"/>
    </location>
</feature>
<evidence type="ECO:0000313" key="10">
    <source>
        <dbReference type="Proteomes" id="UP001199916"/>
    </source>
</evidence>
<dbReference type="PANTHER" id="PTHR32243:SF24">
    <property type="entry name" value="DIACETYLCHITOBIOSE UPTAKE SYSTEM PERMEASE PROTEIN NGCG"/>
    <property type="match status" value="1"/>
</dbReference>
<dbReference type="InterPro" id="IPR050901">
    <property type="entry name" value="BP-dep_ABC_trans_perm"/>
</dbReference>
<evidence type="ECO:0000256" key="5">
    <source>
        <dbReference type="ARBA" id="ARBA00022989"/>
    </source>
</evidence>
<keyword evidence="2 7" id="KW-0813">Transport</keyword>
<evidence type="ECO:0000256" key="7">
    <source>
        <dbReference type="RuleBase" id="RU363032"/>
    </source>
</evidence>
<dbReference type="SUPFAM" id="SSF161098">
    <property type="entry name" value="MetI-like"/>
    <property type="match status" value="1"/>
</dbReference>
<dbReference type="RefSeq" id="WP_233696991.1">
    <property type="nucleotide sequence ID" value="NZ_JAJNBZ010000008.1"/>
</dbReference>
<dbReference type="InterPro" id="IPR000515">
    <property type="entry name" value="MetI-like"/>
</dbReference>
<feature type="transmembrane region" description="Helical" evidence="7">
    <location>
        <begin position="246"/>
        <end position="267"/>
    </location>
</feature>
<dbReference type="Pfam" id="PF00528">
    <property type="entry name" value="BPD_transp_1"/>
    <property type="match status" value="1"/>
</dbReference>
<evidence type="ECO:0000313" key="9">
    <source>
        <dbReference type="EMBL" id="MCE5170196.1"/>
    </source>
</evidence>
<keyword evidence="4 7" id="KW-0812">Transmembrane</keyword>
<keyword evidence="3" id="KW-1003">Cell membrane</keyword>
<name>A0ABS8YIP3_9BACL</name>